<protein>
    <submittedName>
        <fullName evidence="2">Uncharacterized protein</fullName>
    </submittedName>
</protein>
<accession>A0ABV9S1Z8</accession>
<feature type="transmembrane region" description="Helical" evidence="1">
    <location>
        <begin position="26"/>
        <end position="49"/>
    </location>
</feature>
<dbReference type="EMBL" id="JBHSIS010000003">
    <property type="protein sequence ID" value="MFC4853486.1"/>
    <property type="molecule type" value="Genomic_DNA"/>
</dbReference>
<dbReference type="RefSeq" id="WP_378055437.1">
    <property type="nucleotide sequence ID" value="NZ_JBHSIS010000003.1"/>
</dbReference>
<comment type="caution">
    <text evidence="2">The sequence shown here is derived from an EMBL/GenBank/DDBJ whole genome shotgun (WGS) entry which is preliminary data.</text>
</comment>
<sequence length="170" mass="17098">MTMPEVPYAPPMAGAPFPPPAPRRNVVAILAVALAAALVVIIVLLVLLLTSGGSEDGSEGGGPGSFTLSGTFSLTDGATGYATQGACEGTGGYDDIREGAQVTVYSSAGEVLGTGVLGTSRYLGSVCEFEIAVDGVPSGHDFYQVEVSHRGKIAVPDEEARAGLVALTLG</sequence>
<evidence type="ECO:0000256" key="1">
    <source>
        <dbReference type="SAM" id="Phobius"/>
    </source>
</evidence>
<evidence type="ECO:0000313" key="3">
    <source>
        <dbReference type="Proteomes" id="UP001595859"/>
    </source>
</evidence>
<evidence type="ECO:0000313" key="2">
    <source>
        <dbReference type="EMBL" id="MFC4853486.1"/>
    </source>
</evidence>
<name>A0ABV9S1Z8_9PSEU</name>
<keyword evidence="1" id="KW-0812">Transmembrane</keyword>
<keyword evidence="3" id="KW-1185">Reference proteome</keyword>
<keyword evidence="1" id="KW-0472">Membrane</keyword>
<dbReference type="Proteomes" id="UP001595859">
    <property type="component" value="Unassembled WGS sequence"/>
</dbReference>
<keyword evidence="1" id="KW-1133">Transmembrane helix</keyword>
<organism evidence="2 3">
    <name type="scientific">Actinophytocola glycyrrhizae</name>
    <dbReference type="NCBI Taxonomy" id="2044873"/>
    <lineage>
        <taxon>Bacteria</taxon>
        <taxon>Bacillati</taxon>
        <taxon>Actinomycetota</taxon>
        <taxon>Actinomycetes</taxon>
        <taxon>Pseudonocardiales</taxon>
        <taxon>Pseudonocardiaceae</taxon>
    </lineage>
</organism>
<reference evidence="3" key="1">
    <citation type="journal article" date="2019" name="Int. J. Syst. Evol. Microbiol.">
        <title>The Global Catalogue of Microorganisms (GCM) 10K type strain sequencing project: providing services to taxonomists for standard genome sequencing and annotation.</title>
        <authorList>
            <consortium name="The Broad Institute Genomics Platform"/>
            <consortium name="The Broad Institute Genome Sequencing Center for Infectious Disease"/>
            <person name="Wu L."/>
            <person name="Ma J."/>
        </authorList>
    </citation>
    <scope>NUCLEOTIDE SEQUENCE [LARGE SCALE GENOMIC DNA]</scope>
    <source>
        <strain evidence="3">ZS-22-S1</strain>
    </source>
</reference>
<gene>
    <name evidence="2" type="ORF">ACFPCV_08210</name>
</gene>
<proteinExistence type="predicted"/>